<gene>
    <name evidence="5 8" type="primary">truB</name>
    <name evidence="8" type="ORF">DB43_GJ00090</name>
</gene>
<dbReference type="Pfam" id="PF01509">
    <property type="entry name" value="TruB_N"/>
    <property type="match status" value="1"/>
</dbReference>
<dbReference type="InterPro" id="IPR014780">
    <property type="entry name" value="tRNA_psdUridine_synth_TruB"/>
</dbReference>
<dbReference type="Pfam" id="PF16198">
    <property type="entry name" value="TruB_C_2"/>
    <property type="match status" value="1"/>
</dbReference>
<reference evidence="8 9" key="1">
    <citation type="journal article" date="2014" name="Mol. Biol. Evol.">
        <title>Massive expansion of Ubiquitination-related gene families within the Chlamydiae.</title>
        <authorList>
            <person name="Domman D."/>
            <person name="Collingro A."/>
            <person name="Lagkouvardos I."/>
            <person name="Gehre L."/>
            <person name="Weinmaier T."/>
            <person name="Rattei T."/>
            <person name="Subtil A."/>
            <person name="Horn M."/>
        </authorList>
    </citation>
    <scope>NUCLEOTIDE SEQUENCE [LARGE SCALE GENOMIC DNA]</scope>
    <source>
        <strain evidence="8 9">OEW1</strain>
    </source>
</reference>
<sequence>MFWMIAWTAKCVLKVYFAKSKMKKVQEVKNLMTMTNLPQNSSDIEGVLLLDKPRGCTAFNLVARLRKVLGVKKIGHAGTLDPFATGVMVMLIGRNFTRLSDQFLCQDKEYEAEAYLGAATDTYDCEGQILSQCGRVPTLEEIQVALQSFQGEILQVPPMFSAKKQNGKKLYELARQGKTVERPPAKVFVQITLLSYAYPYLSLAVSCSKGTYIRSLAHDLGQLLGVGAHLSQLRRVRSGQFYLKDCLDGAPLKASTYTLDDLKRHIQPMHT</sequence>
<dbReference type="GO" id="GO:0160148">
    <property type="term" value="F:tRNA pseudouridine(55) synthase activity"/>
    <property type="evidence" value="ECO:0007669"/>
    <property type="project" value="UniProtKB-EC"/>
</dbReference>
<organism evidence="8 9">
    <name type="scientific">Parachlamydia acanthamoebae</name>
    <dbReference type="NCBI Taxonomy" id="83552"/>
    <lineage>
        <taxon>Bacteria</taxon>
        <taxon>Pseudomonadati</taxon>
        <taxon>Chlamydiota</taxon>
        <taxon>Chlamydiia</taxon>
        <taxon>Parachlamydiales</taxon>
        <taxon>Parachlamydiaceae</taxon>
        <taxon>Parachlamydia</taxon>
    </lineage>
</organism>
<evidence type="ECO:0000259" key="6">
    <source>
        <dbReference type="Pfam" id="PF01509"/>
    </source>
</evidence>
<feature type="active site" description="Nucleophile" evidence="5">
    <location>
        <position position="81"/>
    </location>
</feature>
<dbReference type="GO" id="GO:0031119">
    <property type="term" value="P:tRNA pseudouridine synthesis"/>
    <property type="evidence" value="ECO:0007669"/>
    <property type="project" value="UniProtKB-UniRule"/>
</dbReference>
<name>A0A0C1E854_9BACT</name>
<comment type="caution">
    <text evidence="8">The sequence shown here is derived from an EMBL/GenBank/DDBJ whole genome shotgun (WGS) entry which is preliminary data.</text>
</comment>
<dbReference type="Proteomes" id="UP000031307">
    <property type="component" value="Unassembled WGS sequence"/>
</dbReference>
<comment type="similarity">
    <text evidence="2 5">Belongs to the pseudouridine synthase TruB family. Type 1 subfamily.</text>
</comment>
<dbReference type="Gene3D" id="3.30.2350.10">
    <property type="entry name" value="Pseudouridine synthase"/>
    <property type="match status" value="1"/>
</dbReference>
<dbReference type="PATRIC" id="fig|83552.4.peg.1453"/>
<keyword evidence="4 5" id="KW-0413">Isomerase</keyword>
<evidence type="ECO:0000313" key="9">
    <source>
        <dbReference type="Proteomes" id="UP000031307"/>
    </source>
</evidence>
<keyword evidence="3 5" id="KW-0819">tRNA processing</keyword>
<dbReference type="EMBL" id="JSAM01000079">
    <property type="protein sequence ID" value="KIA77392.1"/>
    <property type="molecule type" value="Genomic_DNA"/>
</dbReference>
<feature type="domain" description="Pseudouridine synthase II N-terminal" evidence="6">
    <location>
        <begin position="66"/>
        <end position="213"/>
    </location>
</feature>
<comment type="function">
    <text evidence="5">Responsible for synthesis of pseudouridine from uracil-55 in the psi GC loop of transfer RNAs.</text>
</comment>
<evidence type="ECO:0000259" key="7">
    <source>
        <dbReference type="Pfam" id="PF16198"/>
    </source>
</evidence>
<dbReference type="InterPro" id="IPR002501">
    <property type="entry name" value="PsdUridine_synth_N"/>
</dbReference>
<evidence type="ECO:0000256" key="5">
    <source>
        <dbReference type="HAMAP-Rule" id="MF_01080"/>
    </source>
</evidence>
<dbReference type="SUPFAM" id="SSF55120">
    <property type="entry name" value="Pseudouridine synthase"/>
    <property type="match status" value="1"/>
</dbReference>
<dbReference type="PANTHER" id="PTHR13767">
    <property type="entry name" value="TRNA-PSEUDOURIDINE SYNTHASE"/>
    <property type="match status" value="1"/>
</dbReference>
<evidence type="ECO:0000256" key="4">
    <source>
        <dbReference type="ARBA" id="ARBA00023235"/>
    </source>
</evidence>
<evidence type="ECO:0000256" key="3">
    <source>
        <dbReference type="ARBA" id="ARBA00022694"/>
    </source>
</evidence>
<evidence type="ECO:0000256" key="1">
    <source>
        <dbReference type="ARBA" id="ARBA00000385"/>
    </source>
</evidence>
<dbReference type="EC" id="5.4.99.25" evidence="5"/>
<dbReference type="CDD" id="cd02573">
    <property type="entry name" value="PseudoU_synth_EcTruB"/>
    <property type="match status" value="1"/>
</dbReference>
<comment type="catalytic activity">
    <reaction evidence="1 5">
        <text>uridine(55) in tRNA = pseudouridine(55) in tRNA</text>
        <dbReference type="Rhea" id="RHEA:42532"/>
        <dbReference type="Rhea" id="RHEA-COMP:10101"/>
        <dbReference type="Rhea" id="RHEA-COMP:10102"/>
        <dbReference type="ChEBI" id="CHEBI:65314"/>
        <dbReference type="ChEBI" id="CHEBI:65315"/>
        <dbReference type="EC" id="5.4.99.25"/>
    </reaction>
</comment>
<dbReference type="AlphaFoldDB" id="A0A0C1E854"/>
<dbReference type="HAMAP" id="MF_01080">
    <property type="entry name" value="TruB_bact"/>
    <property type="match status" value="1"/>
</dbReference>
<evidence type="ECO:0000256" key="2">
    <source>
        <dbReference type="ARBA" id="ARBA00005642"/>
    </source>
</evidence>
<accession>A0A0C1E854</accession>
<dbReference type="GO" id="GO:1990481">
    <property type="term" value="P:mRNA pseudouridine synthesis"/>
    <property type="evidence" value="ECO:0007669"/>
    <property type="project" value="TreeGrafter"/>
</dbReference>
<dbReference type="GO" id="GO:0003723">
    <property type="term" value="F:RNA binding"/>
    <property type="evidence" value="ECO:0007669"/>
    <property type="project" value="InterPro"/>
</dbReference>
<dbReference type="NCBIfam" id="TIGR00431">
    <property type="entry name" value="TruB"/>
    <property type="match status" value="1"/>
</dbReference>
<evidence type="ECO:0000313" key="8">
    <source>
        <dbReference type="EMBL" id="KIA77392.1"/>
    </source>
</evidence>
<dbReference type="InterPro" id="IPR020103">
    <property type="entry name" value="PsdUridine_synth_cat_dom_sf"/>
</dbReference>
<dbReference type="InterPro" id="IPR032819">
    <property type="entry name" value="TruB_C"/>
</dbReference>
<feature type="domain" description="tRNA pseudouridylate synthase B C-terminal" evidence="7">
    <location>
        <begin position="214"/>
        <end position="270"/>
    </location>
</feature>
<dbReference type="PANTHER" id="PTHR13767:SF2">
    <property type="entry name" value="PSEUDOURIDYLATE SYNTHASE TRUB1"/>
    <property type="match status" value="1"/>
</dbReference>
<proteinExistence type="inferred from homology"/>
<protein>
    <recommendedName>
        <fullName evidence="5">tRNA pseudouridine synthase B</fullName>
        <ecNumber evidence="5">5.4.99.25</ecNumber>
    </recommendedName>
    <alternativeName>
        <fullName evidence="5">tRNA pseudouridine(55) synthase</fullName>
        <shortName evidence="5">Psi55 synthase</shortName>
    </alternativeName>
    <alternativeName>
        <fullName evidence="5">tRNA pseudouridylate synthase</fullName>
    </alternativeName>
    <alternativeName>
        <fullName evidence="5">tRNA-uridine isomerase</fullName>
    </alternativeName>
</protein>